<reference evidence="2 3" key="1">
    <citation type="submission" date="2014-11" db="EMBL/GenBank/DDBJ databases">
        <title>Genetic blueprint of the zoonotic pathogen Toxocara canis.</title>
        <authorList>
            <person name="Zhu X.-Q."/>
            <person name="Korhonen P.K."/>
            <person name="Cai H."/>
            <person name="Young N.D."/>
            <person name="Nejsum P."/>
            <person name="von Samson-Himmelstjerna G."/>
            <person name="Boag P.R."/>
            <person name="Tan P."/>
            <person name="Li Q."/>
            <person name="Min J."/>
            <person name="Yang Y."/>
            <person name="Wang X."/>
            <person name="Fang X."/>
            <person name="Hall R.S."/>
            <person name="Hofmann A."/>
            <person name="Sternberg P.W."/>
            <person name="Jex A.R."/>
            <person name="Gasser R.B."/>
        </authorList>
    </citation>
    <scope>NUCLEOTIDE SEQUENCE [LARGE SCALE GENOMIC DNA]</scope>
    <source>
        <strain evidence="2">PN_DK_2014</strain>
    </source>
</reference>
<organism evidence="2 3">
    <name type="scientific">Toxocara canis</name>
    <name type="common">Canine roundworm</name>
    <dbReference type="NCBI Taxonomy" id="6265"/>
    <lineage>
        <taxon>Eukaryota</taxon>
        <taxon>Metazoa</taxon>
        <taxon>Ecdysozoa</taxon>
        <taxon>Nematoda</taxon>
        <taxon>Chromadorea</taxon>
        <taxon>Rhabditida</taxon>
        <taxon>Spirurina</taxon>
        <taxon>Ascaridomorpha</taxon>
        <taxon>Ascaridoidea</taxon>
        <taxon>Toxocaridae</taxon>
        <taxon>Toxocara</taxon>
    </lineage>
</organism>
<keyword evidence="3" id="KW-1185">Reference proteome</keyword>
<dbReference type="Proteomes" id="UP000031036">
    <property type="component" value="Unassembled WGS sequence"/>
</dbReference>
<dbReference type="EMBL" id="JPKZ01000903">
    <property type="protein sequence ID" value="KHN84776.1"/>
    <property type="molecule type" value="Genomic_DNA"/>
</dbReference>
<dbReference type="PANTHER" id="PTHR21105">
    <property type="entry name" value="GH16255P"/>
    <property type="match status" value="1"/>
</dbReference>
<feature type="chain" id="PRO_5002096243" evidence="1">
    <location>
        <begin position="21"/>
        <end position="151"/>
    </location>
</feature>
<accession>A0A0B2VMR6</accession>
<dbReference type="AlphaFoldDB" id="A0A0B2VMR6"/>
<dbReference type="GO" id="GO:0043410">
    <property type="term" value="P:positive regulation of MAPK cascade"/>
    <property type="evidence" value="ECO:0007669"/>
    <property type="project" value="TreeGrafter"/>
</dbReference>
<evidence type="ECO:0000313" key="2">
    <source>
        <dbReference type="EMBL" id="KHN84776.1"/>
    </source>
</evidence>
<evidence type="ECO:0000256" key="1">
    <source>
        <dbReference type="SAM" id="SignalP"/>
    </source>
</evidence>
<protein>
    <submittedName>
        <fullName evidence="2">Uncharacterized protein</fullName>
    </submittedName>
</protein>
<dbReference type="GO" id="GO:0043195">
    <property type="term" value="C:terminal bouton"/>
    <property type="evidence" value="ECO:0007669"/>
    <property type="project" value="TreeGrafter"/>
</dbReference>
<name>A0A0B2VMR6_TOXCA</name>
<dbReference type="PANTHER" id="PTHR21105:SF0">
    <property type="entry name" value="GH16255P"/>
    <property type="match status" value="1"/>
</dbReference>
<keyword evidence="1" id="KW-0732">Signal</keyword>
<evidence type="ECO:0000313" key="3">
    <source>
        <dbReference type="Proteomes" id="UP000031036"/>
    </source>
</evidence>
<comment type="caution">
    <text evidence="2">The sequence shown here is derived from an EMBL/GenBank/DDBJ whole genome shotgun (WGS) entry which is preliminary data.</text>
</comment>
<dbReference type="OrthoDB" id="5870811at2759"/>
<feature type="signal peptide" evidence="1">
    <location>
        <begin position="1"/>
        <end position="20"/>
    </location>
</feature>
<proteinExistence type="predicted"/>
<dbReference type="GO" id="GO:0030297">
    <property type="term" value="F:transmembrane receptor protein tyrosine kinase activator activity"/>
    <property type="evidence" value="ECO:0007669"/>
    <property type="project" value="TreeGrafter"/>
</dbReference>
<gene>
    <name evidence="2" type="ORF">Tcan_04269</name>
</gene>
<sequence>MPYFYLHLILIAIIVGFAISASIKTGRIPCNVDKFTDEQQKLVVPSSLLTFGTITDMMKFAQNKNCNRRRHSHEKAYFCPSAPSNTDPSDWPCVTYTDLCDLRPDCPGKEDENPTFCMFHQLRNAEMNGIRQAMAELALARLEEITKRRHH</sequence>